<proteinExistence type="predicted"/>
<dbReference type="EMBL" id="VJMJ01000118">
    <property type="protein sequence ID" value="KAF0734013.1"/>
    <property type="molecule type" value="Genomic_DNA"/>
</dbReference>
<sequence length="113" mass="12492">MAEKVEPKWESGGDDQQYDAANPLEEHEGGKGGRGNYRCSRCGEPKKGHVCPYQPGNYKCVVCGNVKKNCTCGVPLTRTIAVQCEMDEDMTTRVLDLRMQGVVDMPMSGIFEM</sequence>
<keyword evidence="3" id="KW-1185">Reference proteome</keyword>
<evidence type="ECO:0000256" key="1">
    <source>
        <dbReference type="SAM" id="MobiDB-lite"/>
    </source>
</evidence>
<feature type="region of interest" description="Disordered" evidence="1">
    <location>
        <begin position="1"/>
        <end position="37"/>
    </location>
</feature>
<accession>A0A6G0X2A8</accession>
<organism evidence="2 3">
    <name type="scientific">Aphanomyces euteiches</name>
    <dbReference type="NCBI Taxonomy" id="100861"/>
    <lineage>
        <taxon>Eukaryota</taxon>
        <taxon>Sar</taxon>
        <taxon>Stramenopiles</taxon>
        <taxon>Oomycota</taxon>
        <taxon>Saprolegniomycetes</taxon>
        <taxon>Saprolegniales</taxon>
        <taxon>Verrucalvaceae</taxon>
        <taxon>Aphanomyces</taxon>
    </lineage>
</organism>
<name>A0A6G0X2A8_9STRA</name>
<gene>
    <name evidence="2" type="ORF">Ae201684_009186</name>
</gene>
<dbReference type="AlphaFoldDB" id="A0A6G0X2A8"/>
<feature type="compositionally biased region" description="Basic and acidic residues" evidence="1">
    <location>
        <begin position="1"/>
        <end position="11"/>
    </location>
</feature>
<evidence type="ECO:0000313" key="2">
    <source>
        <dbReference type="EMBL" id="KAF0734013.1"/>
    </source>
</evidence>
<comment type="caution">
    <text evidence="2">The sequence shown here is derived from an EMBL/GenBank/DDBJ whole genome shotgun (WGS) entry which is preliminary data.</text>
</comment>
<reference evidence="2 3" key="1">
    <citation type="submission" date="2019-07" db="EMBL/GenBank/DDBJ databases">
        <title>Genomics analysis of Aphanomyces spp. identifies a new class of oomycete effector associated with host adaptation.</title>
        <authorList>
            <person name="Gaulin E."/>
        </authorList>
    </citation>
    <scope>NUCLEOTIDE SEQUENCE [LARGE SCALE GENOMIC DNA]</scope>
    <source>
        <strain evidence="2 3">ATCC 201684</strain>
    </source>
</reference>
<dbReference type="Proteomes" id="UP000481153">
    <property type="component" value="Unassembled WGS sequence"/>
</dbReference>
<evidence type="ECO:0000313" key="3">
    <source>
        <dbReference type="Proteomes" id="UP000481153"/>
    </source>
</evidence>
<dbReference type="VEuPathDB" id="FungiDB:AeMF1_017086"/>
<protein>
    <submittedName>
        <fullName evidence="2">Uncharacterized protein</fullName>
    </submittedName>
</protein>